<evidence type="ECO:0000313" key="3">
    <source>
        <dbReference type="Proteomes" id="UP001153709"/>
    </source>
</evidence>
<keyword evidence="3" id="KW-1185">Reference proteome</keyword>
<dbReference type="InterPro" id="IPR009543">
    <property type="entry name" value="VPS13_VAB"/>
</dbReference>
<dbReference type="InterPro" id="IPR009060">
    <property type="entry name" value="UBA-like_sf"/>
</dbReference>
<dbReference type="Proteomes" id="UP001153709">
    <property type="component" value="Chromosome 4"/>
</dbReference>
<evidence type="ECO:0000313" key="2">
    <source>
        <dbReference type="EMBL" id="CAG9832776.1"/>
    </source>
</evidence>
<dbReference type="PANTHER" id="PTHR16166">
    <property type="entry name" value="VACUOLAR PROTEIN SORTING-ASSOCIATED PROTEIN VPS13"/>
    <property type="match status" value="1"/>
</dbReference>
<dbReference type="InterPro" id="IPR015940">
    <property type="entry name" value="UBA"/>
</dbReference>
<dbReference type="SUPFAM" id="SSF50370">
    <property type="entry name" value="Ricin B-like lectins"/>
    <property type="match status" value="1"/>
</dbReference>
<dbReference type="CDD" id="cd23453">
    <property type="entry name" value="beta-trefoil_Ricin_VPS13D"/>
    <property type="match status" value="1"/>
</dbReference>
<dbReference type="GO" id="GO:0006623">
    <property type="term" value="P:protein targeting to vacuole"/>
    <property type="evidence" value="ECO:0007669"/>
    <property type="project" value="TreeGrafter"/>
</dbReference>
<dbReference type="SMART" id="SM00165">
    <property type="entry name" value="UBA"/>
    <property type="match status" value="1"/>
</dbReference>
<dbReference type="InterPro" id="IPR026847">
    <property type="entry name" value="VPS13"/>
</dbReference>
<dbReference type="OrthoDB" id="272810at2759"/>
<dbReference type="Pfam" id="PF25036">
    <property type="entry name" value="VPS13_VAB"/>
    <property type="match status" value="1"/>
</dbReference>
<proteinExistence type="predicted"/>
<gene>
    <name evidence="2" type="ORF">DIABBA_LOCUS6221</name>
</gene>
<dbReference type="InterPro" id="IPR035992">
    <property type="entry name" value="Ricin_B-like_lectins"/>
</dbReference>
<dbReference type="PANTHER" id="PTHR16166:SF141">
    <property type="entry name" value="INTERMEMBRANE LIPID TRANSFER PROTEIN VPS13D"/>
    <property type="match status" value="1"/>
</dbReference>
<dbReference type="Pfam" id="PF25033">
    <property type="entry name" value="VPS13_M"/>
    <property type="match status" value="1"/>
</dbReference>
<dbReference type="GO" id="GO:0007005">
    <property type="term" value="P:mitochondrion organization"/>
    <property type="evidence" value="ECO:0007669"/>
    <property type="project" value="TreeGrafter"/>
</dbReference>
<dbReference type="PROSITE" id="PS50231">
    <property type="entry name" value="RICIN_B_LECTIN"/>
    <property type="match status" value="1"/>
</dbReference>
<organism evidence="2 3">
    <name type="scientific">Diabrotica balteata</name>
    <name type="common">Banded cucumber beetle</name>
    <dbReference type="NCBI Taxonomy" id="107213"/>
    <lineage>
        <taxon>Eukaryota</taxon>
        <taxon>Metazoa</taxon>
        <taxon>Ecdysozoa</taxon>
        <taxon>Arthropoda</taxon>
        <taxon>Hexapoda</taxon>
        <taxon>Insecta</taxon>
        <taxon>Pterygota</taxon>
        <taxon>Neoptera</taxon>
        <taxon>Endopterygota</taxon>
        <taxon>Coleoptera</taxon>
        <taxon>Polyphaga</taxon>
        <taxon>Cucujiformia</taxon>
        <taxon>Chrysomeloidea</taxon>
        <taxon>Chrysomelidae</taxon>
        <taxon>Galerucinae</taxon>
        <taxon>Diabroticina</taxon>
        <taxon>Diabroticites</taxon>
        <taxon>Diabrotica</taxon>
    </lineage>
</organism>
<sequence>MSIYGQLSTLDAAIDLDQYKQIRGLLAHNLGEDTEHINPSVPPNLRNESDSGRYWTLSFIKLDLQNVTLSLSESHYEDSHLTCINFIKSHLTIETFSNFCQDIDLVSKEILIKDTRQSKSDDKKNVFSSILQPVSNPTNNEQVQAEIHSRKKLDFMKVTIIFNNLRLMGIFDWWERFLKYIGQDFDHGPSAEHEIQKHAKMESSQLEFELKLNITDSELVIVEDSSQWDTNAVILKSTTVLNYRPFDVFKPLTCNLNNCEMFSCILGLEDETALSIIDPVILNIEVNQNGILEVQLQFFIVRLSYNDMCMFIRILNSLPQQILFSKDEKEEKIGSLASQVALLSGLGFKPEDCAAALEKCDNRLDDAALWLTNAGKSLDTRKPAKKALNISAVEVKANRISLCIIDDCGDSDVPLLELSFTDVHFNQLLPEFNIKDPINPQGYIDCVLAIDYYNRVLSGWEAMLEPWKCKVNWEQTNSQMLLKYRLSLKVESNEIFNLNITSTVIELFDQVKVNWIRDYRTIAQLKSNALAVDNAANYRRRSPFVPFALKNLTGSALTFTTFVSELDNYSSTPIGTQMENWLNVNPGEIVTFSFTTRVSYLKQISYCISQCINNTSAKITTTALQNFSHLALSQLMSELPHARIVFDVTLEGSARKLVTVRSALQLVNNLPQAVDIKLESKLPSDDIMNMFWVASQLFTIQTNETLAIPLTHAHSQINVRPSLSPQLYTFSVPGISWTQVPNGVDRIFQFYTEIIKQEVLIPNRIRHEPAHTIFLLPVVAIENLLPVDMRYTLSGQQGIIKTNASTTVHNVDPDSVELKVELDNFRTCNNVIVPVGCTTTFTCRVKLEDSQQRKLHLQVMVSFNKGAKLKFTVSAFYWIINKTGLPLVFRQSGTSLESAGQYDEHEQARMLSPFMFSFSDQDGSPTMNARVGKKVIWDGTPQWCANFHVHKGTQYRKLHVTLRDGRPDVVFIIGLEVRVGRGKYRSTNIITISPRYQLHNRTSYKLLFSQLCYTQGKQQQLPKSCLKAMSHSHMPFHWPNLEKEQLLCVSIEEVQECCWSGGLKIDTNNSMHVNIRDALGGVYFLRMEVVLKGATFFVVFTDADTLPPPMRVDNFSEVSIMFGQSCYIDIMHSTARAHSSVPYAWDEPTKASTIKVIGPGGVSNTYNMSTLGAVPGLTYENFIYIAFTGTFKKSRGVYDPNTDMESQELVLSVGKNTRVLLSRKMASDRSQLWRMTSEGYLEHEGSSPPLHPGQTRNQDSILVLDIENTAPQPNTYSRLMLRRIDPRRQSTQKWRFTEDGRLCCDHYNMCVQAMDGSYGLRSGNAVVLGLPQAVSYMFVNNGLPIEQAIERQYLRPGSGLLSVNIYMDGPTQVICVKDLKESKYYATSDDKEWGTISKDQRPNLTRTESKDKEENRELQFNITLNGIGISLVSRKMQEELLYVLFSHIVGETVITNQANQICFSIKDIQIDNQLIDTSVPVVAYITPPSSRNNDQAYNHLSALDFSAELQPQNNARAVIFKYLIIRLKKITLIIEEVLLLKFCEFLGIHSQTEEIVSKDQDDGEIQTLLSETSAANAKRYYFGIIKLIPDQIRLSVTTASKLPKQLQRIKRKLGLTLIKFEDAAVELEAFERKHPFETSQFLIQTIIKHFNTGLMWQAGIIIGSVDFIGNPLGLVKDFSEGISGVLYEGNVGSLVKNVTHGMSNSAAKITESLSDGLGRVAMDDSHEEMRQKIRMVHGGKSSDHILAGFKGLGFGILGGATGIFKQVYEGASNDGIQGVISGLGKGVVGAVTKPIVGVLDFASETARAVRDSSRSKLMPRRNRLPRCVFGPGELLPKFNSKQSQGQEYLYRVNNKNYNEQLVAYEILGSASEDLIDLEVCNVIKEKEHSEIRYYIEIVMRYAGTSAALLVNTDPVKKPRVRCRTLELADTISKQINYAKRMYNEHLYTLVTDNSSMLEE</sequence>
<dbReference type="PROSITE" id="PS50030">
    <property type="entry name" value="UBA"/>
    <property type="match status" value="1"/>
</dbReference>
<dbReference type="GO" id="GO:0045053">
    <property type="term" value="P:protein retention in Golgi apparatus"/>
    <property type="evidence" value="ECO:0007669"/>
    <property type="project" value="TreeGrafter"/>
</dbReference>
<protein>
    <recommendedName>
        <fullName evidence="1">UBA domain-containing protein</fullName>
    </recommendedName>
</protein>
<dbReference type="SUPFAM" id="SSF46934">
    <property type="entry name" value="UBA-like"/>
    <property type="match status" value="1"/>
</dbReference>
<evidence type="ECO:0000259" key="1">
    <source>
        <dbReference type="PROSITE" id="PS50030"/>
    </source>
</evidence>
<name>A0A9N9XBK5_DIABA</name>
<dbReference type="EMBL" id="OU898279">
    <property type="protein sequence ID" value="CAG9832776.1"/>
    <property type="molecule type" value="Genomic_DNA"/>
</dbReference>
<feature type="domain" description="UBA" evidence="1">
    <location>
        <begin position="328"/>
        <end position="374"/>
    </location>
</feature>
<accession>A0A9N9XBK5</accession>
<dbReference type="Gene3D" id="2.80.10.50">
    <property type="match status" value="1"/>
</dbReference>
<dbReference type="InterPro" id="IPR056747">
    <property type="entry name" value="VPS13-like_M"/>
</dbReference>
<reference evidence="2" key="1">
    <citation type="submission" date="2022-01" db="EMBL/GenBank/DDBJ databases">
        <authorList>
            <person name="King R."/>
        </authorList>
    </citation>
    <scope>NUCLEOTIDE SEQUENCE</scope>
</reference>